<evidence type="ECO:0000256" key="4">
    <source>
        <dbReference type="SAM" id="MobiDB-lite"/>
    </source>
</evidence>
<dbReference type="Gene3D" id="1.25.40.20">
    <property type="entry name" value="Ankyrin repeat-containing domain"/>
    <property type="match status" value="5"/>
</dbReference>
<dbReference type="InterPro" id="IPR036770">
    <property type="entry name" value="Ankyrin_rpt-contain_sf"/>
</dbReference>
<dbReference type="PROSITE" id="PS50297">
    <property type="entry name" value="ANK_REP_REGION"/>
    <property type="match status" value="2"/>
</dbReference>
<dbReference type="InterPro" id="IPR051165">
    <property type="entry name" value="Multifunctional_ANK_Repeat"/>
</dbReference>
<dbReference type="PROSITE" id="PS50088">
    <property type="entry name" value="ANK_REPEAT"/>
    <property type="match status" value="2"/>
</dbReference>
<feature type="region of interest" description="Disordered" evidence="4">
    <location>
        <begin position="150"/>
        <end position="169"/>
    </location>
</feature>
<dbReference type="AlphaFoldDB" id="A0AAV9HCU4"/>
<feature type="repeat" description="ANK" evidence="3">
    <location>
        <begin position="291"/>
        <end position="324"/>
    </location>
</feature>
<feature type="repeat" description="ANK" evidence="3">
    <location>
        <begin position="177"/>
        <end position="209"/>
    </location>
</feature>
<protein>
    <submittedName>
        <fullName evidence="5">Ankyrin repeat-containing domain protein</fullName>
    </submittedName>
</protein>
<feature type="region of interest" description="Disordered" evidence="4">
    <location>
        <begin position="95"/>
        <end position="145"/>
    </location>
</feature>
<dbReference type="Pfam" id="PF12796">
    <property type="entry name" value="Ank_2"/>
    <property type="match status" value="1"/>
</dbReference>
<reference evidence="5" key="2">
    <citation type="submission" date="2023-06" db="EMBL/GenBank/DDBJ databases">
        <authorList>
            <consortium name="Lawrence Berkeley National Laboratory"/>
            <person name="Mondo S.J."/>
            <person name="Hensen N."/>
            <person name="Bonometti L."/>
            <person name="Westerberg I."/>
            <person name="Brannstrom I.O."/>
            <person name="Guillou S."/>
            <person name="Cros-Aarteil S."/>
            <person name="Calhoun S."/>
            <person name="Haridas S."/>
            <person name="Kuo A."/>
            <person name="Pangilinan J."/>
            <person name="Riley R."/>
            <person name="Labutti K."/>
            <person name="Andreopoulos B."/>
            <person name="Lipzen A."/>
            <person name="Chen C."/>
            <person name="Yanf M."/>
            <person name="Daum C."/>
            <person name="Ng V."/>
            <person name="Clum A."/>
            <person name="Steindorff A."/>
            <person name="Ohm R."/>
            <person name="Martin F."/>
            <person name="Silar P."/>
            <person name="Natvig D."/>
            <person name="Lalanne C."/>
            <person name="Gautier V."/>
            <person name="Ament-Velasquez S.L."/>
            <person name="Kruys A."/>
            <person name="Hutchinson M.I."/>
            <person name="Powell A.J."/>
            <person name="Barry K."/>
            <person name="Miller A.N."/>
            <person name="Grigoriev I.V."/>
            <person name="Debuchy R."/>
            <person name="Gladieux P."/>
            <person name="Thoren M.H."/>
            <person name="Johannesson H."/>
        </authorList>
    </citation>
    <scope>NUCLEOTIDE SEQUENCE</scope>
    <source>
        <strain evidence="5">PSN324</strain>
    </source>
</reference>
<dbReference type="EMBL" id="MU865101">
    <property type="protein sequence ID" value="KAK4457711.1"/>
    <property type="molecule type" value="Genomic_DNA"/>
</dbReference>
<name>A0AAV9HCU4_9PEZI</name>
<dbReference type="PANTHER" id="PTHR24123:SF33">
    <property type="entry name" value="PROTEIN HOS4"/>
    <property type="match status" value="1"/>
</dbReference>
<evidence type="ECO:0000256" key="1">
    <source>
        <dbReference type="ARBA" id="ARBA00022737"/>
    </source>
</evidence>
<sequence length="973" mass="108828">MLPEPDGSPNGLGCLARVNRRLHSITEPFLYKFGVDQLNHFPLLWAAKSGNAATLGKALAAGAKVDHRFAADFSRRDLEIIHGLTEASVAWRTQSPQYWPPDDRGGLKRRAGRMSRDVTGFPSTVDRDSRPDDPGDGGYSDGEHHGPFSYVDHRPAFHDDHDPDRDFDRRINPPLTRAYQALHVAVQQGHLDLVNSLLDAGASIDATCANLCRCTGTGGAATRYDATPEFQWTALHLAICSLRLDLAKLLISRGARARNSIHQLASEGHVDLLQQMFDADPNVYVDRLDEYDFTPLYYAVTNRHWESTVPLLIGKGASVDRRYPVCRWHSLRPQASFTLLAEVCRLGRFEDALRLIELGASVKVNAEIPMNLGASGSPIVNNQVPLLHLCCMKPVLPVPFHGRLERIIEDQKRFLPTLIARLVSLGASQEWVSVDCNDVEYAETPLSVALWHGNLEALEALRVAGVDMLACDSMGRNALMLALGSGPLEMHYSLAQLFACRRRDKEKTYEVLKLLLQDSGLDIKHRDSNGNNVLHWFFGCYALYRGEDEEYCYHFTREGRTSRLGHVLRLLLAKGADPLARNKEGHCAVDLIVQTHCGFAMKILAEQVRTVNILSVASVPELCSMLFRAVPRGFKMTTDPTELSSPPCGHLHSSTPSEPWVLDDAALASVLDMDPKHVLTTDPSFLAFCVKTTSDEGHMPLMRFAPLIWTRGRHSLEIAPAERLLLLLKIFTCHFGDAGMARQMLDGLPDDHIDGLDGQFGQETLLYRAVRSLSWERDEDAREVHDALVKHLSLIMTPLLWLIYASAEDRDRHLKGWVGWMLGMQPIRGNPQAGRMLYLHKAVNLQTSTRERHDDWENPRSVLVPQEEVIRALLEAGADRTELDDDGNTPLSSMLSWLVEWSDLAEDCVKFFRPLSMGVDVNRRNKAGRSIVDYLGELMSCGPRDAATCLKSHLKLVRLGNGVWKIKWLRGAW</sequence>
<comment type="caution">
    <text evidence="5">The sequence shown here is derived from an EMBL/GenBank/DDBJ whole genome shotgun (WGS) entry which is preliminary data.</text>
</comment>
<gene>
    <name evidence="5" type="ORF">QBC42DRAFT_235751</name>
</gene>
<dbReference type="SUPFAM" id="SSF48403">
    <property type="entry name" value="Ankyrin repeat"/>
    <property type="match status" value="2"/>
</dbReference>
<evidence type="ECO:0000256" key="3">
    <source>
        <dbReference type="PROSITE-ProRule" id="PRU00023"/>
    </source>
</evidence>
<dbReference type="Proteomes" id="UP001321749">
    <property type="component" value="Unassembled WGS sequence"/>
</dbReference>
<dbReference type="SMART" id="SM00248">
    <property type="entry name" value="ANK"/>
    <property type="match status" value="6"/>
</dbReference>
<keyword evidence="1" id="KW-0677">Repeat</keyword>
<keyword evidence="6" id="KW-1185">Reference proteome</keyword>
<evidence type="ECO:0000313" key="6">
    <source>
        <dbReference type="Proteomes" id="UP001321749"/>
    </source>
</evidence>
<proteinExistence type="predicted"/>
<organism evidence="5 6">
    <name type="scientific">Cladorrhinum samala</name>
    <dbReference type="NCBI Taxonomy" id="585594"/>
    <lineage>
        <taxon>Eukaryota</taxon>
        <taxon>Fungi</taxon>
        <taxon>Dikarya</taxon>
        <taxon>Ascomycota</taxon>
        <taxon>Pezizomycotina</taxon>
        <taxon>Sordariomycetes</taxon>
        <taxon>Sordariomycetidae</taxon>
        <taxon>Sordariales</taxon>
        <taxon>Podosporaceae</taxon>
        <taxon>Cladorrhinum</taxon>
    </lineage>
</organism>
<evidence type="ECO:0000256" key="2">
    <source>
        <dbReference type="ARBA" id="ARBA00023043"/>
    </source>
</evidence>
<dbReference type="PANTHER" id="PTHR24123">
    <property type="entry name" value="ANKYRIN REPEAT-CONTAINING"/>
    <property type="match status" value="1"/>
</dbReference>
<keyword evidence="2 3" id="KW-0040">ANK repeat</keyword>
<reference evidence="5" key="1">
    <citation type="journal article" date="2023" name="Mol. Phylogenet. Evol.">
        <title>Genome-scale phylogeny and comparative genomics of the fungal order Sordariales.</title>
        <authorList>
            <person name="Hensen N."/>
            <person name="Bonometti L."/>
            <person name="Westerberg I."/>
            <person name="Brannstrom I.O."/>
            <person name="Guillou S."/>
            <person name="Cros-Aarteil S."/>
            <person name="Calhoun S."/>
            <person name="Haridas S."/>
            <person name="Kuo A."/>
            <person name="Mondo S."/>
            <person name="Pangilinan J."/>
            <person name="Riley R."/>
            <person name="LaButti K."/>
            <person name="Andreopoulos B."/>
            <person name="Lipzen A."/>
            <person name="Chen C."/>
            <person name="Yan M."/>
            <person name="Daum C."/>
            <person name="Ng V."/>
            <person name="Clum A."/>
            <person name="Steindorff A."/>
            <person name="Ohm R.A."/>
            <person name="Martin F."/>
            <person name="Silar P."/>
            <person name="Natvig D.O."/>
            <person name="Lalanne C."/>
            <person name="Gautier V."/>
            <person name="Ament-Velasquez S.L."/>
            <person name="Kruys A."/>
            <person name="Hutchinson M.I."/>
            <person name="Powell A.J."/>
            <person name="Barry K."/>
            <person name="Miller A.N."/>
            <person name="Grigoriev I.V."/>
            <person name="Debuchy R."/>
            <person name="Gladieux P."/>
            <person name="Hiltunen Thoren M."/>
            <person name="Johannesson H."/>
        </authorList>
    </citation>
    <scope>NUCLEOTIDE SEQUENCE</scope>
    <source>
        <strain evidence="5">PSN324</strain>
    </source>
</reference>
<accession>A0AAV9HCU4</accession>
<dbReference type="InterPro" id="IPR002110">
    <property type="entry name" value="Ankyrin_rpt"/>
</dbReference>
<evidence type="ECO:0000313" key="5">
    <source>
        <dbReference type="EMBL" id="KAK4457711.1"/>
    </source>
</evidence>